<keyword evidence="14" id="KW-1185">Reference proteome</keyword>
<keyword evidence="6 11" id="KW-0732">Signal</keyword>
<feature type="domain" description="TonB-dependent receptor plug" evidence="12">
    <location>
        <begin position="75"/>
        <end position="187"/>
    </location>
</feature>
<dbReference type="InterPro" id="IPR036942">
    <property type="entry name" value="Beta-barrel_TonB_sf"/>
</dbReference>
<reference evidence="13 14" key="1">
    <citation type="submission" date="2019-01" db="EMBL/GenBank/DDBJ databases">
        <title>Lacunisphaera sp. strain TWA-58.</title>
        <authorList>
            <person name="Chen W.-M."/>
        </authorList>
    </citation>
    <scope>NUCLEOTIDE SEQUENCE [LARGE SCALE GENOMIC DNA]</scope>
    <source>
        <strain evidence="13 14">TWA-58</strain>
    </source>
</reference>
<keyword evidence="3" id="KW-1134">Transmembrane beta strand</keyword>
<dbReference type="GO" id="GO:0009279">
    <property type="term" value="C:cell outer membrane"/>
    <property type="evidence" value="ECO:0007669"/>
    <property type="project" value="UniProtKB-SubCell"/>
</dbReference>
<dbReference type="PANTHER" id="PTHR32552">
    <property type="entry name" value="FERRICHROME IRON RECEPTOR-RELATED"/>
    <property type="match status" value="1"/>
</dbReference>
<dbReference type="GO" id="GO:0015344">
    <property type="term" value="F:siderophore uptake transmembrane transporter activity"/>
    <property type="evidence" value="ECO:0007669"/>
    <property type="project" value="TreeGrafter"/>
</dbReference>
<dbReference type="PANTHER" id="PTHR32552:SF68">
    <property type="entry name" value="FERRICHROME OUTER MEMBRANE TRANSPORTER_PHAGE RECEPTOR"/>
    <property type="match status" value="1"/>
</dbReference>
<evidence type="ECO:0000256" key="8">
    <source>
        <dbReference type="ARBA" id="ARBA00023065"/>
    </source>
</evidence>
<evidence type="ECO:0000313" key="14">
    <source>
        <dbReference type="Proteomes" id="UP000290218"/>
    </source>
</evidence>
<evidence type="ECO:0000256" key="5">
    <source>
        <dbReference type="ARBA" id="ARBA00022692"/>
    </source>
</evidence>
<dbReference type="Pfam" id="PF07715">
    <property type="entry name" value="Plug"/>
    <property type="match status" value="1"/>
</dbReference>
<evidence type="ECO:0000256" key="6">
    <source>
        <dbReference type="ARBA" id="ARBA00022729"/>
    </source>
</evidence>
<keyword evidence="10" id="KW-0998">Cell outer membrane</keyword>
<gene>
    <name evidence="13" type="ORF">ESB00_17770</name>
</gene>
<keyword evidence="13" id="KW-0675">Receptor</keyword>
<protein>
    <submittedName>
        <fullName evidence="13">TonB-dependent receptor</fullName>
    </submittedName>
</protein>
<keyword evidence="5" id="KW-0812">Transmembrane</keyword>
<dbReference type="RefSeq" id="WP_129049313.1">
    <property type="nucleotide sequence ID" value="NZ_SDHX01000002.1"/>
</dbReference>
<keyword evidence="2" id="KW-0813">Transport</keyword>
<proteinExistence type="predicted"/>
<keyword evidence="8" id="KW-0406">Ion transport</keyword>
<feature type="signal peptide" evidence="11">
    <location>
        <begin position="1"/>
        <end position="27"/>
    </location>
</feature>
<evidence type="ECO:0000259" key="12">
    <source>
        <dbReference type="Pfam" id="PF07715"/>
    </source>
</evidence>
<dbReference type="Proteomes" id="UP000290218">
    <property type="component" value="Unassembled WGS sequence"/>
</dbReference>
<dbReference type="Gene3D" id="2.170.130.10">
    <property type="entry name" value="TonB-dependent receptor, plug domain"/>
    <property type="match status" value="1"/>
</dbReference>
<evidence type="ECO:0000256" key="3">
    <source>
        <dbReference type="ARBA" id="ARBA00022452"/>
    </source>
</evidence>
<keyword evidence="4" id="KW-0410">Iron transport</keyword>
<evidence type="ECO:0000256" key="9">
    <source>
        <dbReference type="ARBA" id="ARBA00023136"/>
    </source>
</evidence>
<name>A0A4Q1C576_9BACT</name>
<dbReference type="InterPro" id="IPR012910">
    <property type="entry name" value="Plug_dom"/>
</dbReference>
<dbReference type="SUPFAM" id="SSF56935">
    <property type="entry name" value="Porins"/>
    <property type="match status" value="1"/>
</dbReference>
<dbReference type="Gene3D" id="2.40.170.20">
    <property type="entry name" value="TonB-dependent receptor, beta-barrel domain"/>
    <property type="match status" value="1"/>
</dbReference>
<dbReference type="AlphaFoldDB" id="A0A4Q1C576"/>
<evidence type="ECO:0000256" key="7">
    <source>
        <dbReference type="ARBA" id="ARBA00023004"/>
    </source>
</evidence>
<dbReference type="EMBL" id="SDHX01000002">
    <property type="protein sequence ID" value="RXK53541.1"/>
    <property type="molecule type" value="Genomic_DNA"/>
</dbReference>
<evidence type="ECO:0000256" key="11">
    <source>
        <dbReference type="SAM" id="SignalP"/>
    </source>
</evidence>
<evidence type="ECO:0000256" key="4">
    <source>
        <dbReference type="ARBA" id="ARBA00022496"/>
    </source>
</evidence>
<accession>A0A4Q1C576</accession>
<keyword evidence="7" id="KW-0408">Iron</keyword>
<dbReference type="InterPro" id="IPR037066">
    <property type="entry name" value="Plug_dom_sf"/>
</dbReference>
<evidence type="ECO:0000256" key="1">
    <source>
        <dbReference type="ARBA" id="ARBA00004571"/>
    </source>
</evidence>
<feature type="chain" id="PRO_5020444820" evidence="11">
    <location>
        <begin position="28"/>
        <end position="1246"/>
    </location>
</feature>
<comment type="subcellular location">
    <subcellularLocation>
        <location evidence="1">Cell outer membrane</location>
        <topology evidence="1">Multi-pass membrane protein</topology>
    </subcellularLocation>
</comment>
<keyword evidence="9" id="KW-0472">Membrane</keyword>
<comment type="caution">
    <text evidence="13">The sequence shown here is derived from an EMBL/GenBank/DDBJ whole genome shotgun (WGS) entry which is preliminary data.</text>
</comment>
<dbReference type="InterPro" id="IPR039426">
    <property type="entry name" value="TonB-dep_rcpt-like"/>
</dbReference>
<evidence type="ECO:0000256" key="10">
    <source>
        <dbReference type="ARBA" id="ARBA00023237"/>
    </source>
</evidence>
<sequence>MNTKKRTLRCGLSMLGTLVLSSTWGYAQTAPAAAAAGQTEEEDVLVLSPFEVSAESDTGYATATTLAGNRLNTELRDIGNAVTVINSQFLKDIAATSNETLLQYTVGTEVGNLNGNFAGTGDGAFLDESSRFRNPNQNTRVRGLAAADNTRDYFLSDIPWDGFNVDRVDLQRGPNSILFGQGSPAGIINVGLKQASYRNANEVSFQTDQWGSARATVDINRVLLKDQLAVRIMALHENEKFQQDPAYEDDKRYMGAVRWEPKFLRKGGARTIVKASYEKGDINSNRPRTLPPLDLITPWFGTGTYNGTFIENGSIRNPSTGVVTTVKKGDLRVFNALNKQTFNPHIVMDDNSGAANAGQARPKINGGADSGRFSPYFQPLLGNYGQQFGGPNAFYATDGGIPSYWIWEIRATRGINAAGADDNGVGEFAFHRPVGINSYDSFARQAGLPYSEFGVYKSKVLTDNTVYDFYNNLLDGPNKWEWSDFDSMSASIAQTFMDDKFGFEVVYNQQNYSNGQIALLDGQRQAIYIDIMDVYSDGTAAGANGVRFANGTKNPNVGRAFVTDSGQGGNRSYDSERDSTRATAFFTHDFAKKSNGWFANLLGRHTFTGLWSEDNLDREDRSWQRYAVLDDAYRTLFDGGTGIRFNDNGFAVNRVIYLGNSMASRSTASGAYLPRVQNLNEASSGTIRFFDSTWIATNVNPADPWENPYYPVGNASRNSTQSENSANYRGWINAPFKITDSEASQANRDALTTFARLRRDKTESKAFVWQAHLFNGGLVGTYGYREDTAGATEISQNVSNIAAPGFLNFNRNTYTLDGRTLSELSGTSRSYSIVGHLDELPVIKNLAEKLPVRVTLFYNKAENFQPFAGRKDIYGVDIALPAGETKDLGILLETKDGKYSLKVNKYETAVTNANSNGLGGAWFLGASQAWSGDWVNVFEYNWTGFGDSSGISTDPTYSRANWTDAPDREVAAIAAWRQWQQSAVAQKMYTAWKINPTTRTGQVNNTMPSGFALTEDSFSEGYEIELNAQPTRNWRLTLNASKSFATRKNIGGANLAEFVSAYEAFLNKTATDVNGATFRPGGDLRIWWGGAGNETALFQWNQNVGSEWAARSLQEGTNVPELREWRVNVISNYDFSEGRLKGFNAGVALRYQSEVTIGYPPGITSAGKITFDLANPYQGPAETDIDAWVGYGRKLFDKVDWRVQLNVRSIGKGNDLIPITAQPDGSGAGYRIAPRQYWSLTNTFRF</sequence>
<evidence type="ECO:0000256" key="2">
    <source>
        <dbReference type="ARBA" id="ARBA00022448"/>
    </source>
</evidence>
<organism evidence="13 14">
    <name type="scientific">Oleiharenicola lentus</name>
    <dbReference type="NCBI Taxonomy" id="2508720"/>
    <lineage>
        <taxon>Bacteria</taxon>
        <taxon>Pseudomonadati</taxon>
        <taxon>Verrucomicrobiota</taxon>
        <taxon>Opitutia</taxon>
        <taxon>Opitutales</taxon>
        <taxon>Opitutaceae</taxon>
        <taxon>Oleiharenicola</taxon>
    </lineage>
</organism>
<evidence type="ECO:0000313" key="13">
    <source>
        <dbReference type="EMBL" id="RXK53541.1"/>
    </source>
</evidence>
<dbReference type="OrthoDB" id="174017at2"/>